<evidence type="ECO:0000256" key="1">
    <source>
        <dbReference type="ARBA" id="ARBA00006484"/>
    </source>
</evidence>
<gene>
    <name evidence="3" type="ORF">GTA08_BOTSDO08354</name>
</gene>
<dbReference type="GO" id="GO:0016491">
    <property type="term" value="F:oxidoreductase activity"/>
    <property type="evidence" value="ECO:0007669"/>
    <property type="project" value="UniProtKB-KW"/>
</dbReference>
<organism evidence="3 4">
    <name type="scientific">Botryosphaeria dothidea</name>
    <dbReference type="NCBI Taxonomy" id="55169"/>
    <lineage>
        <taxon>Eukaryota</taxon>
        <taxon>Fungi</taxon>
        <taxon>Dikarya</taxon>
        <taxon>Ascomycota</taxon>
        <taxon>Pezizomycotina</taxon>
        <taxon>Dothideomycetes</taxon>
        <taxon>Dothideomycetes incertae sedis</taxon>
        <taxon>Botryosphaeriales</taxon>
        <taxon>Botryosphaeriaceae</taxon>
        <taxon>Botryosphaeria</taxon>
    </lineage>
</organism>
<evidence type="ECO:0000313" key="4">
    <source>
        <dbReference type="Proteomes" id="UP000572817"/>
    </source>
</evidence>
<keyword evidence="4" id="KW-1185">Reference proteome</keyword>
<comment type="similarity">
    <text evidence="1">Belongs to the short-chain dehydrogenases/reductases (SDR) family.</text>
</comment>
<dbReference type="OrthoDB" id="10253736at2759"/>
<dbReference type="PANTHER" id="PTHR24321:SF8">
    <property type="entry name" value="ESTRADIOL 17-BETA-DEHYDROGENASE 8-RELATED"/>
    <property type="match status" value="1"/>
</dbReference>
<keyword evidence="2" id="KW-0560">Oxidoreductase</keyword>
<dbReference type="Gene3D" id="3.40.50.720">
    <property type="entry name" value="NAD(P)-binding Rossmann-like Domain"/>
    <property type="match status" value="1"/>
</dbReference>
<evidence type="ECO:0000313" key="3">
    <source>
        <dbReference type="EMBL" id="KAF4304499.1"/>
    </source>
</evidence>
<accession>A0A8H4IPA4</accession>
<comment type="caution">
    <text evidence="3">The sequence shown here is derived from an EMBL/GenBank/DDBJ whole genome shotgun (WGS) entry which is preliminary data.</text>
</comment>
<protein>
    <submittedName>
        <fullName evidence="3">Polysaccharide deacetylase family protein</fullName>
    </submittedName>
</protein>
<dbReference type="PANTHER" id="PTHR24321">
    <property type="entry name" value="DEHYDROGENASES, SHORT CHAIN"/>
    <property type="match status" value="1"/>
</dbReference>
<dbReference type="AlphaFoldDB" id="A0A8H4IPA4"/>
<dbReference type="InterPro" id="IPR002347">
    <property type="entry name" value="SDR_fam"/>
</dbReference>
<dbReference type="PRINTS" id="PR00081">
    <property type="entry name" value="GDHRDH"/>
</dbReference>
<name>A0A8H4IPA4_9PEZI</name>
<dbReference type="Proteomes" id="UP000572817">
    <property type="component" value="Unassembled WGS sequence"/>
</dbReference>
<proteinExistence type="inferred from homology"/>
<dbReference type="EMBL" id="WWBZ02000051">
    <property type="protein sequence ID" value="KAF4304499.1"/>
    <property type="molecule type" value="Genomic_DNA"/>
</dbReference>
<dbReference type="InterPro" id="IPR036291">
    <property type="entry name" value="NAD(P)-bd_dom_sf"/>
</dbReference>
<dbReference type="SUPFAM" id="SSF51735">
    <property type="entry name" value="NAD(P)-binding Rossmann-fold domains"/>
    <property type="match status" value="1"/>
</dbReference>
<sequence>MPLTLGLQNTHVLVTGGAGLIGTAVVRAFLDEGAHVSSIDVAAPPTPVPTAHYYAGDVTDEGSFEAAWADAVRAGGPVAVCVALASLDLSVLPRHARATETLSLAQFRRTLDVNVAGTWLAARAWLRGVRAGGERRNACLVVVGSESGRFGERGNPDYASAKSAVQGGLVSSLAAEAGREGVRVNAVAPGPVDTPRFKEECKNDAEQLWLDAQATTGLAQPVPMEAVANSILFLASDNFSSHIHGQVLNVDSGKQGKLLWTKEQIEAHGSGQS</sequence>
<dbReference type="CDD" id="cd05233">
    <property type="entry name" value="SDR_c"/>
    <property type="match status" value="1"/>
</dbReference>
<evidence type="ECO:0000256" key="2">
    <source>
        <dbReference type="ARBA" id="ARBA00023002"/>
    </source>
</evidence>
<reference evidence="3" key="1">
    <citation type="submission" date="2020-04" db="EMBL/GenBank/DDBJ databases">
        <title>Genome Assembly and Annotation of Botryosphaeria dothidea sdau 11-99, a Latent Pathogen of Apple Fruit Ring Rot in China.</title>
        <authorList>
            <person name="Yu C."/>
            <person name="Diao Y."/>
            <person name="Lu Q."/>
            <person name="Zhao J."/>
            <person name="Cui S."/>
            <person name="Peng C."/>
            <person name="He B."/>
            <person name="Liu H."/>
        </authorList>
    </citation>
    <scope>NUCLEOTIDE SEQUENCE [LARGE SCALE GENOMIC DNA]</scope>
    <source>
        <strain evidence="3">Sdau11-99</strain>
    </source>
</reference>
<dbReference type="Pfam" id="PF13561">
    <property type="entry name" value="adh_short_C2"/>
    <property type="match status" value="1"/>
</dbReference>